<organism evidence="7 8">
    <name type="scientific">Phyllosticta citricarpa</name>
    <dbReference type="NCBI Taxonomy" id="55181"/>
    <lineage>
        <taxon>Eukaryota</taxon>
        <taxon>Fungi</taxon>
        <taxon>Dikarya</taxon>
        <taxon>Ascomycota</taxon>
        <taxon>Pezizomycotina</taxon>
        <taxon>Dothideomycetes</taxon>
        <taxon>Dothideomycetes incertae sedis</taxon>
        <taxon>Botryosphaeriales</taxon>
        <taxon>Phyllostictaceae</taxon>
        <taxon>Phyllosticta</taxon>
    </lineage>
</organism>
<feature type="domain" description="Glucose-methanol-choline oxidoreductase N-terminal" evidence="5">
    <location>
        <begin position="128"/>
        <end position="341"/>
    </location>
</feature>
<keyword evidence="8" id="KW-1185">Reference proteome</keyword>
<evidence type="ECO:0000256" key="2">
    <source>
        <dbReference type="ARBA" id="ARBA00022630"/>
    </source>
</evidence>
<dbReference type="InterPro" id="IPR003953">
    <property type="entry name" value="FAD-dep_OxRdtase_2_FAD-bd"/>
</dbReference>
<keyword evidence="2" id="KW-0285">Flavoprotein</keyword>
<comment type="cofactor">
    <cofactor evidence="1">
        <name>FAD</name>
        <dbReference type="ChEBI" id="CHEBI:57692"/>
    </cofactor>
</comment>
<evidence type="ECO:0000259" key="6">
    <source>
        <dbReference type="Pfam" id="PF00890"/>
    </source>
</evidence>
<dbReference type="InterPro" id="IPR036188">
    <property type="entry name" value="FAD/NAD-bd_sf"/>
</dbReference>
<dbReference type="InterPro" id="IPR052542">
    <property type="entry name" value="Cholesterol_Oxidase"/>
</dbReference>
<dbReference type="SUPFAM" id="SSF53474">
    <property type="entry name" value="alpha/beta-Hydrolases"/>
    <property type="match status" value="1"/>
</dbReference>
<keyword evidence="4" id="KW-0560">Oxidoreductase</keyword>
<reference evidence="7 8" key="1">
    <citation type="submission" date="2024-04" db="EMBL/GenBank/DDBJ databases">
        <title>Phyllosticta paracitricarpa is synonymous to the EU quarantine fungus P. citricarpa based on phylogenomic analyses.</title>
        <authorList>
            <consortium name="Lawrence Berkeley National Laboratory"/>
            <person name="Van Ingen-Buijs V.A."/>
            <person name="Van Westerhoven A.C."/>
            <person name="Haridas S."/>
            <person name="Skiadas P."/>
            <person name="Martin F."/>
            <person name="Groenewald J.Z."/>
            <person name="Crous P.W."/>
            <person name="Seidl M.F."/>
        </authorList>
    </citation>
    <scope>NUCLEOTIDE SEQUENCE [LARGE SCALE GENOMIC DNA]</scope>
    <source>
        <strain evidence="7 8">CBS 122670</strain>
    </source>
</reference>
<dbReference type="Pfam" id="PF00732">
    <property type="entry name" value="GMC_oxred_N"/>
    <property type="match status" value="1"/>
</dbReference>
<feature type="domain" description="FAD-dependent oxidoreductase 2 FAD-binding" evidence="6">
    <location>
        <begin position="51"/>
        <end position="83"/>
    </location>
</feature>
<dbReference type="InterPro" id="IPR029058">
    <property type="entry name" value="AB_hydrolase_fold"/>
</dbReference>
<dbReference type="InterPro" id="IPR000172">
    <property type="entry name" value="GMC_OxRdtase_N"/>
</dbReference>
<keyword evidence="3" id="KW-0274">FAD</keyword>
<evidence type="ECO:0000256" key="1">
    <source>
        <dbReference type="ARBA" id="ARBA00001974"/>
    </source>
</evidence>
<dbReference type="PANTHER" id="PTHR47470">
    <property type="entry name" value="CHOLESTEROL OXIDASE"/>
    <property type="match status" value="1"/>
</dbReference>
<protein>
    <recommendedName>
        <fullName evidence="9">FAD/NAD(P)-binding domain-containing protein</fullName>
    </recommendedName>
</protein>
<dbReference type="Proteomes" id="UP001365128">
    <property type="component" value="Unassembled WGS sequence"/>
</dbReference>
<dbReference type="SUPFAM" id="SSF51905">
    <property type="entry name" value="FAD/NAD(P)-binding domain"/>
    <property type="match status" value="1"/>
</dbReference>
<evidence type="ECO:0000313" key="8">
    <source>
        <dbReference type="Proteomes" id="UP001365128"/>
    </source>
</evidence>
<accession>A0ABR1MII6</accession>
<dbReference type="PANTHER" id="PTHR47470:SF1">
    <property type="entry name" value="FAD-DEPENDENT OXIDOREDUCTASE 2 FAD BINDING DOMAIN-CONTAINING PROTEIN"/>
    <property type="match status" value="1"/>
</dbReference>
<dbReference type="EMBL" id="JBBPDW010000008">
    <property type="protein sequence ID" value="KAK7550226.1"/>
    <property type="molecule type" value="Genomic_DNA"/>
</dbReference>
<gene>
    <name evidence="7" type="ORF">IWX46DRAFT_522301</name>
</gene>
<sequence length="1239" mass="135477">MAAFTEADLLWSDEKFQSEYTPLKHANVDEPRRAKFPRLGRPVPVIRPEYDVVVVGSGYGGGVAASRMARAGKRVAVLELGKEKWPGEYPSALADVMPELHVSGNAATGLGRVKDVEIGKRTGLYHLVLGQGQNAFVGNGLGGTSLLNANVFLEADRRTLAMSEWPPELRNDPTSLDPYYKRAAEMLQPSPYPEDYPPLHKLSVLEKQAKALGKEQNFYRVPQTTFFHDGLNVAGVEMKASTGSGQDCTGVNDGSKNSVLMNYIPDAWNWGAEIFCECEVRYVCRDEEMGGYIIFFAWHGGERHKFEDEFYSELMWVRAKELCFLAAGALGTTEILLRSKARGMTMSKMVGQKMSGNGDIMSFGYNTDEVVNGVGQEHPKDNPPGPTITGIIDNRGPQTSPNVLDGYVIEEGCFPEALTPVLRAMLEFLPNKEAPGTSTTPMQSLRQLFSQTKTKLLGLHSEGSSLNRTQTYLVMSHDSNEAILSLENDKPYLQFLGVGRTQHAKRLNEVLAKATSAIGGKLVRSPMYSSSQPEEVTVHPLGGAAMSSDGTGRGGVTNHLGQVYSGEGSAVHEGLVCLDGSIVSVALGVNPFATITALAERSVHLIALDRKWTIDQTPNGRLDLFGSPKRSFPPTSDLAKTYKSIQLAAPSDGVRFTEILQGQVHIGDNISDFSVAESVSKGCSSAARLYLSVQIPSVEALTQSPNHSESLANGTFSCAALSKDPLLVLGGRVEFFSIDQTTSDARNLAYKLRLLSTNGEVFHLDGSKQLDSNMSWSIRKAWKATTTLYTTLTRTDGSLAGKGVIRVSWRNFKCEMRTLGSTTSDKGLLAGLMPTARFLGYFARSTADYFLGPLRSLEYSRKMSTDGYFPKAPPAEIAVLTAKDGVRTTLRVWKPRGEKPRGAKLPLLFVVGASTTHEVFATPTIDVNTVEYFNDRGYTVYVLLPRFGAVPSAELGYTPFEARLDVLAAAEFVRSRSEGRKMYVLAHCVGSIATASALLDGTLPASWLRGLTVSQVFLAQWVGAVNARAARIPSLTDLYTKLTGNPFYDINSSPSSPLIQQAIDQILRFYPVGSSAELCNSAACHRLDFVFSRLWVHANLTHSTHSHVGNFFGGIHMRLLSFLMAGARAAIEAQASPENKDPNVVLNDRGENMVTGEGVEGLRGLPIHLISGGENVVYTPEATNLAYDMLRNRFGTELYRRTVVPKYGHLDCWIGRKAHEDVYPHVAEHVRWCEERERD</sequence>
<dbReference type="Gene3D" id="3.40.50.1820">
    <property type="entry name" value="alpha/beta hydrolase"/>
    <property type="match status" value="1"/>
</dbReference>
<dbReference type="Gene3D" id="3.50.50.60">
    <property type="entry name" value="FAD/NAD(P)-binding domain"/>
    <property type="match status" value="3"/>
</dbReference>
<proteinExistence type="predicted"/>
<evidence type="ECO:0000259" key="5">
    <source>
        <dbReference type="Pfam" id="PF00732"/>
    </source>
</evidence>
<evidence type="ECO:0000256" key="3">
    <source>
        <dbReference type="ARBA" id="ARBA00022827"/>
    </source>
</evidence>
<name>A0ABR1MII6_9PEZI</name>
<dbReference type="Pfam" id="PF00890">
    <property type="entry name" value="FAD_binding_2"/>
    <property type="match status" value="1"/>
</dbReference>
<comment type="caution">
    <text evidence="7">The sequence shown here is derived from an EMBL/GenBank/DDBJ whole genome shotgun (WGS) entry which is preliminary data.</text>
</comment>
<evidence type="ECO:0000313" key="7">
    <source>
        <dbReference type="EMBL" id="KAK7550226.1"/>
    </source>
</evidence>
<evidence type="ECO:0008006" key="9">
    <source>
        <dbReference type="Google" id="ProtNLM"/>
    </source>
</evidence>
<evidence type="ECO:0000256" key="4">
    <source>
        <dbReference type="ARBA" id="ARBA00023002"/>
    </source>
</evidence>